<dbReference type="EMBL" id="JAUESC010000004">
    <property type="protein sequence ID" value="KAK0595272.1"/>
    <property type="molecule type" value="Genomic_DNA"/>
</dbReference>
<evidence type="ECO:0000313" key="1">
    <source>
        <dbReference type="EMBL" id="KAK0595272.1"/>
    </source>
</evidence>
<gene>
    <name evidence="1" type="ORF">LWI29_005157</name>
</gene>
<dbReference type="Proteomes" id="UP001168877">
    <property type="component" value="Unassembled WGS sequence"/>
</dbReference>
<comment type="caution">
    <text evidence="1">The sequence shown here is derived from an EMBL/GenBank/DDBJ whole genome shotgun (WGS) entry which is preliminary data.</text>
</comment>
<keyword evidence="2" id="KW-1185">Reference proteome</keyword>
<proteinExistence type="predicted"/>
<protein>
    <submittedName>
        <fullName evidence="1">Uncharacterized protein</fullName>
    </submittedName>
</protein>
<reference evidence="1" key="2">
    <citation type="submission" date="2023-06" db="EMBL/GenBank/DDBJ databases">
        <authorList>
            <person name="Swenson N.G."/>
            <person name="Wegrzyn J.L."/>
            <person name="Mcevoy S.L."/>
        </authorList>
    </citation>
    <scope>NUCLEOTIDE SEQUENCE</scope>
    <source>
        <strain evidence="1">NS2018</strain>
        <tissue evidence="1">Leaf</tissue>
    </source>
</reference>
<name>A0AA39VW67_ACESA</name>
<dbReference type="AlphaFoldDB" id="A0AA39VW67"/>
<organism evidence="1 2">
    <name type="scientific">Acer saccharum</name>
    <name type="common">Sugar maple</name>
    <dbReference type="NCBI Taxonomy" id="4024"/>
    <lineage>
        <taxon>Eukaryota</taxon>
        <taxon>Viridiplantae</taxon>
        <taxon>Streptophyta</taxon>
        <taxon>Embryophyta</taxon>
        <taxon>Tracheophyta</taxon>
        <taxon>Spermatophyta</taxon>
        <taxon>Magnoliopsida</taxon>
        <taxon>eudicotyledons</taxon>
        <taxon>Gunneridae</taxon>
        <taxon>Pentapetalae</taxon>
        <taxon>rosids</taxon>
        <taxon>malvids</taxon>
        <taxon>Sapindales</taxon>
        <taxon>Sapindaceae</taxon>
        <taxon>Hippocastanoideae</taxon>
        <taxon>Acereae</taxon>
        <taxon>Acer</taxon>
    </lineage>
</organism>
<sequence>MEVITGRRMNNNDFVHKYLTTEACIKTYSYVIYPIPDETQWPQVQHVEVLLPIEKKLPERPKKNRKRGANEPIKRRETLEIGVETVVNSAIMLGAVNLQLLRVLAKLRERGASAHIFKEFHASIIWESFLLITSGRASAKSSGRASARITRELHAPYHLEELHAHIIWEFQASII</sequence>
<reference evidence="1" key="1">
    <citation type="journal article" date="2022" name="Plant J.">
        <title>Strategies of tolerance reflected in two North American maple genomes.</title>
        <authorList>
            <person name="McEvoy S.L."/>
            <person name="Sezen U.U."/>
            <person name="Trouern-Trend A."/>
            <person name="McMahon S.M."/>
            <person name="Schaberg P.G."/>
            <person name="Yang J."/>
            <person name="Wegrzyn J.L."/>
            <person name="Swenson N.G."/>
        </authorList>
    </citation>
    <scope>NUCLEOTIDE SEQUENCE</scope>
    <source>
        <strain evidence="1">NS2018</strain>
    </source>
</reference>
<evidence type="ECO:0000313" key="2">
    <source>
        <dbReference type="Proteomes" id="UP001168877"/>
    </source>
</evidence>
<accession>A0AA39VW67</accession>